<evidence type="ECO:0000256" key="2">
    <source>
        <dbReference type="ARBA" id="ARBA00022737"/>
    </source>
</evidence>
<evidence type="ECO:0000313" key="5">
    <source>
        <dbReference type="Proteomes" id="UP000681967"/>
    </source>
</evidence>
<feature type="repeat" description="WD" evidence="3">
    <location>
        <begin position="106"/>
        <end position="137"/>
    </location>
</feature>
<dbReference type="PANTHER" id="PTHR13720">
    <property type="entry name" value="WD-40 REPEAT PROTEIN"/>
    <property type="match status" value="1"/>
</dbReference>
<name>A0A8S3FZM0_9BILA</name>
<evidence type="ECO:0000256" key="1">
    <source>
        <dbReference type="ARBA" id="ARBA00022574"/>
    </source>
</evidence>
<keyword evidence="1 3" id="KW-0853">WD repeat</keyword>
<dbReference type="EMBL" id="CAJOBH010256815">
    <property type="protein sequence ID" value="CAF5149270.1"/>
    <property type="molecule type" value="Genomic_DNA"/>
</dbReference>
<dbReference type="GO" id="GO:0008017">
    <property type="term" value="F:microtubule binding"/>
    <property type="evidence" value="ECO:0007669"/>
    <property type="project" value="TreeGrafter"/>
</dbReference>
<proteinExistence type="predicted"/>
<dbReference type="PANTHER" id="PTHR13720:SF33">
    <property type="entry name" value="HELP DOMAIN-CONTAINING PROTEIN"/>
    <property type="match status" value="1"/>
</dbReference>
<dbReference type="Gene3D" id="2.130.10.10">
    <property type="entry name" value="YVTN repeat-like/Quinoprotein amine dehydrogenase"/>
    <property type="match status" value="2"/>
</dbReference>
<gene>
    <name evidence="4" type="ORF">BYL167_LOCUS71953</name>
</gene>
<dbReference type="SUPFAM" id="SSF50978">
    <property type="entry name" value="WD40 repeat-like"/>
    <property type="match status" value="1"/>
</dbReference>
<feature type="non-terminal residue" evidence="4">
    <location>
        <position position="173"/>
    </location>
</feature>
<dbReference type="AlphaFoldDB" id="A0A8S3FZM0"/>
<dbReference type="InterPro" id="IPR050630">
    <property type="entry name" value="WD_repeat_EMAP"/>
</dbReference>
<accession>A0A8S3FZM0</accession>
<organism evidence="4 5">
    <name type="scientific">Rotaria magnacalcarata</name>
    <dbReference type="NCBI Taxonomy" id="392030"/>
    <lineage>
        <taxon>Eukaryota</taxon>
        <taxon>Metazoa</taxon>
        <taxon>Spiralia</taxon>
        <taxon>Gnathifera</taxon>
        <taxon>Rotifera</taxon>
        <taxon>Eurotatoria</taxon>
        <taxon>Bdelloidea</taxon>
        <taxon>Philodinida</taxon>
        <taxon>Philodinidae</taxon>
        <taxon>Rotaria</taxon>
    </lineage>
</organism>
<keyword evidence="2" id="KW-0677">Repeat</keyword>
<protein>
    <submittedName>
        <fullName evidence="4">Uncharacterized protein</fullName>
    </submittedName>
</protein>
<dbReference type="InterPro" id="IPR015943">
    <property type="entry name" value="WD40/YVTN_repeat-like_dom_sf"/>
</dbReference>
<dbReference type="PROSITE" id="PS50082">
    <property type="entry name" value="WD_REPEATS_2"/>
    <property type="match status" value="1"/>
</dbReference>
<reference evidence="4" key="1">
    <citation type="submission" date="2021-02" db="EMBL/GenBank/DDBJ databases">
        <authorList>
            <person name="Nowell W R."/>
        </authorList>
    </citation>
    <scope>NUCLEOTIDE SEQUENCE</scope>
</reference>
<dbReference type="Proteomes" id="UP000681967">
    <property type="component" value="Unassembled WGS sequence"/>
</dbReference>
<dbReference type="Pfam" id="PF00400">
    <property type="entry name" value="WD40"/>
    <property type="match status" value="1"/>
</dbReference>
<comment type="caution">
    <text evidence="4">The sequence shown here is derived from an EMBL/GenBank/DDBJ whole genome shotgun (WGS) entry which is preliminary data.</text>
</comment>
<dbReference type="InterPro" id="IPR036322">
    <property type="entry name" value="WD40_repeat_dom_sf"/>
</dbReference>
<feature type="non-terminal residue" evidence="4">
    <location>
        <position position="1"/>
    </location>
</feature>
<dbReference type="InterPro" id="IPR001680">
    <property type="entry name" value="WD40_rpt"/>
</dbReference>
<evidence type="ECO:0000256" key="3">
    <source>
        <dbReference type="PROSITE-ProRule" id="PRU00221"/>
    </source>
</evidence>
<evidence type="ECO:0000313" key="4">
    <source>
        <dbReference type="EMBL" id="CAF5149270.1"/>
    </source>
</evidence>
<sequence length="173" mass="19529">DDAHEGPLFAITAVQDKGYVTGGKDSKIILWDPEFKKRVKTYELTNKNLAPDSRGTLTEDPTAVRAVSLTRRIIVGTRGGEICEIEKDGRIRVVIQGHAEGEMWGLSTNPKKYELCTVSDDKTVRVWSLEDRRMIRFKSFQDLLRTCEYSQNGKYIAVGTKTGLTESFKNEII</sequence>